<evidence type="ECO:0000313" key="4">
    <source>
        <dbReference type="EMBL" id="KAF7845711.1"/>
    </source>
</evidence>
<organism evidence="4 5">
    <name type="scientific">Corymbia citriodora subsp. variegata</name>
    <dbReference type="NCBI Taxonomy" id="360336"/>
    <lineage>
        <taxon>Eukaryota</taxon>
        <taxon>Viridiplantae</taxon>
        <taxon>Streptophyta</taxon>
        <taxon>Embryophyta</taxon>
        <taxon>Tracheophyta</taxon>
        <taxon>Spermatophyta</taxon>
        <taxon>Magnoliopsida</taxon>
        <taxon>eudicotyledons</taxon>
        <taxon>Gunneridae</taxon>
        <taxon>Pentapetalae</taxon>
        <taxon>rosids</taxon>
        <taxon>malvids</taxon>
        <taxon>Myrtales</taxon>
        <taxon>Myrtaceae</taxon>
        <taxon>Myrtoideae</taxon>
        <taxon>Eucalypteae</taxon>
        <taxon>Corymbia</taxon>
    </lineage>
</organism>
<dbReference type="AlphaFoldDB" id="A0A8T0CED2"/>
<comment type="subcellular location">
    <subcellularLocation>
        <location evidence="1">Mitochondrion matrix</location>
    </subcellularLocation>
</comment>
<dbReference type="CDD" id="cd20267">
    <property type="entry name" value="Complex1_LYR_LYRM7"/>
    <property type="match status" value="1"/>
</dbReference>
<evidence type="ECO:0000256" key="3">
    <source>
        <dbReference type="ARBA" id="ARBA00023186"/>
    </source>
</evidence>
<dbReference type="GO" id="GO:0005759">
    <property type="term" value="C:mitochondrial matrix"/>
    <property type="evidence" value="ECO:0007669"/>
    <property type="project" value="UniProtKB-SubCell"/>
</dbReference>
<gene>
    <name evidence="4" type="ORF">BT93_L1033</name>
</gene>
<evidence type="ECO:0000313" key="5">
    <source>
        <dbReference type="Proteomes" id="UP000806378"/>
    </source>
</evidence>
<dbReference type="PANTHER" id="PTHR46749:SF1">
    <property type="entry name" value="COMPLEX III ASSEMBLY FACTOR LYRM7"/>
    <property type="match status" value="1"/>
</dbReference>
<comment type="caution">
    <text evidence="4">The sequence shown here is derived from an EMBL/GenBank/DDBJ whole genome shotgun (WGS) entry which is preliminary data.</text>
</comment>
<dbReference type="Gramene" id="rna-gnl|WGS:JABURB|Cocit.L1033.1">
    <property type="protein sequence ID" value="cds-KAF7845711.1"/>
    <property type="gene ID" value="gene-BT93_L1033"/>
</dbReference>
<evidence type="ECO:0000256" key="2">
    <source>
        <dbReference type="ARBA" id="ARBA00023128"/>
    </source>
</evidence>
<dbReference type="GO" id="GO:0034551">
    <property type="term" value="P:mitochondrial respiratory chain complex III assembly"/>
    <property type="evidence" value="ECO:0007669"/>
    <property type="project" value="InterPro"/>
</dbReference>
<dbReference type="EMBL" id="MU102089">
    <property type="protein sequence ID" value="KAF7845711.1"/>
    <property type="molecule type" value="Genomic_DNA"/>
</dbReference>
<dbReference type="InterPro" id="IPR045298">
    <property type="entry name" value="Complex1_LYR_LYRM7"/>
</dbReference>
<accession>A0A8T0CED2</accession>
<evidence type="ECO:0008006" key="6">
    <source>
        <dbReference type="Google" id="ProtNLM"/>
    </source>
</evidence>
<dbReference type="OrthoDB" id="529194at2759"/>
<keyword evidence="2" id="KW-0496">Mitochondrion</keyword>
<sequence length="117" mass="13074">MENTAISALRAYRHILRATRIAFRDDHHLMHAARIQARTGFNHASNIDPSTPEAQSAVAHAEEVAKILVENIVQGKRIEGEENKYRLNIHESTERGFNDTVKNPLKGGTVGVFQKCS</sequence>
<dbReference type="Proteomes" id="UP000806378">
    <property type="component" value="Unassembled WGS sequence"/>
</dbReference>
<evidence type="ECO:0000256" key="1">
    <source>
        <dbReference type="ARBA" id="ARBA00004305"/>
    </source>
</evidence>
<dbReference type="GO" id="GO:0044183">
    <property type="term" value="F:protein folding chaperone"/>
    <property type="evidence" value="ECO:0007669"/>
    <property type="project" value="TreeGrafter"/>
</dbReference>
<keyword evidence="3" id="KW-0143">Chaperone</keyword>
<name>A0A8T0CED2_CORYI</name>
<proteinExistence type="predicted"/>
<keyword evidence="5" id="KW-1185">Reference proteome</keyword>
<dbReference type="InterPro" id="IPR050435">
    <property type="entry name" value="MZM1/LYRM7"/>
</dbReference>
<reference evidence="4" key="1">
    <citation type="submission" date="2020-05" db="EMBL/GenBank/DDBJ databases">
        <title>WGS assembly of Corymbia citriodora subspecies variegata.</title>
        <authorList>
            <person name="Barry K."/>
            <person name="Hundley H."/>
            <person name="Shu S."/>
            <person name="Jenkins J."/>
            <person name="Grimwood J."/>
            <person name="Baten A."/>
        </authorList>
    </citation>
    <scope>NUCLEOTIDE SEQUENCE</scope>
    <source>
        <strain evidence="4">CV2-018</strain>
    </source>
</reference>
<protein>
    <recommendedName>
        <fullName evidence="6">Mitochondrial zinc maintenance protein 1, mitochondrial</fullName>
    </recommendedName>
</protein>
<dbReference type="PANTHER" id="PTHR46749">
    <property type="entry name" value="COMPLEX III ASSEMBLY FACTOR LYRM7"/>
    <property type="match status" value="1"/>
</dbReference>